<dbReference type="InParanoid" id="B0WSH8"/>
<accession>B0WSH8</accession>
<feature type="region of interest" description="Disordered" evidence="1">
    <location>
        <begin position="1"/>
        <end position="23"/>
    </location>
</feature>
<dbReference type="Proteomes" id="UP000002320">
    <property type="component" value="Unassembled WGS sequence"/>
</dbReference>
<keyword evidence="4" id="KW-1185">Reference proteome</keyword>
<proteinExistence type="predicted"/>
<dbReference type="HOGENOM" id="CLU_1497688_0_0_1"/>
<evidence type="ECO:0000313" key="3">
    <source>
        <dbReference type="EnsemblMetazoa" id="CPIJ009669-PA"/>
    </source>
</evidence>
<name>B0WSH8_CULQU</name>
<protein>
    <submittedName>
        <fullName evidence="2 3">Regulator of chromosome condensation</fullName>
    </submittedName>
</protein>
<dbReference type="EMBL" id="DS232072">
    <property type="protein sequence ID" value="EDS33908.1"/>
    <property type="molecule type" value="Genomic_DNA"/>
</dbReference>
<organism>
    <name type="scientific">Culex quinquefasciatus</name>
    <name type="common">Southern house mosquito</name>
    <name type="synonym">Culex pungens</name>
    <dbReference type="NCBI Taxonomy" id="7176"/>
    <lineage>
        <taxon>Eukaryota</taxon>
        <taxon>Metazoa</taxon>
        <taxon>Ecdysozoa</taxon>
        <taxon>Arthropoda</taxon>
        <taxon>Hexapoda</taxon>
        <taxon>Insecta</taxon>
        <taxon>Pterygota</taxon>
        <taxon>Neoptera</taxon>
        <taxon>Endopterygota</taxon>
        <taxon>Diptera</taxon>
        <taxon>Nematocera</taxon>
        <taxon>Culicoidea</taxon>
        <taxon>Culicidae</taxon>
        <taxon>Culicinae</taxon>
        <taxon>Culicini</taxon>
        <taxon>Culex</taxon>
        <taxon>Culex</taxon>
    </lineage>
</organism>
<gene>
    <name evidence="3" type="primary">6042568</name>
    <name evidence="2" type="ORF">CpipJ_CPIJ009669</name>
</gene>
<reference evidence="2" key="1">
    <citation type="submission" date="2007-03" db="EMBL/GenBank/DDBJ databases">
        <title>Annotation of Culex pipiens quinquefasciatus.</title>
        <authorList>
            <consortium name="The Broad Institute Genome Sequencing Platform"/>
            <person name="Atkinson P.W."/>
            <person name="Hemingway J."/>
            <person name="Christensen B.M."/>
            <person name="Higgs S."/>
            <person name="Kodira C."/>
            <person name="Hannick L."/>
            <person name="Megy K."/>
            <person name="O'Leary S."/>
            <person name="Pearson M."/>
            <person name="Haas B.J."/>
            <person name="Mauceli E."/>
            <person name="Wortman J.R."/>
            <person name="Lee N.H."/>
            <person name="Guigo R."/>
            <person name="Stanke M."/>
            <person name="Alvarado L."/>
            <person name="Amedeo P."/>
            <person name="Antoine C.H."/>
            <person name="Arensburger P."/>
            <person name="Bidwell S.L."/>
            <person name="Crawford M."/>
            <person name="Camaro F."/>
            <person name="Devon K."/>
            <person name="Engels R."/>
            <person name="Hammond M."/>
            <person name="Howarth C."/>
            <person name="Koehrsen M."/>
            <person name="Lawson D."/>
            <person name="Montgomery P."/>
            <person name="Nene V."/>
            <person name="Nusbaum C."/>
            <person name="Puiu D."/>
            <person name="Romero-Severson J."/>
            <person name="Severson D.W."/>
            <person name="Shumway M."/>
            <person name="Sisk P."/>
            <person name="Stolte C."/>
            <person name="Zeng Q."/>
            <person name="Eisenstadt E."/>
            <person name="Fraser-Liggett C."/>
            <person name="Strausberg R."/>
            <person name="Galagan J."/>
            <person name="Birren B."/>
            <person name="Collins F.H."/>
        </authorList>
    </citation>
    <scope>NUCLEOTIDE SEQUENCE [LARGE SCALE GENOMIC DNA]</scope>
    <source>
        <strain evidence="2">JHB</strain>
    </source>
</reference>
<sequence length="180" mass="19482">MDAPTLEGHSAIRMATGPHHRGQQAALDRFRTFNRHPPRKRSCEHRRVCQAKPAYLDAGRLRVNVVKQKFVPEPASPTKSTTFPGTDMGELYAGATTGTGNQEAKQPSAQIVSKQGQGIPSLKLPAEFSTVYSKGNCVTQDQRRGEVGGLENIRADVRTLDHVLFAVHGTVQGEGKTGPA</sequence>
<reference evidence="3" key="2">
    <citation type="submission" date="2020-05" db="UniProtKB">
        <authorList>
            <consortium name="EnsemblMetazoa"/>
        </authorList>
    </citation>
    <scope>IDENTIFICATION</scope>
    <source>
        <strain evidence="3">JHB</strain>
    </source>
</reference>
<dbReference type="EnsemblMetazoa" id="CPIJ009669-RA">
    <property type="protein sequence ID" value="CPIJ009669-PA"/>
    <property type="gene ID" value="CPIJ009669"/>
</dbReference>
<dbReference type="KEGG" id="cqu:CpipJ_CPIJ009669"/>
<dbReference type="VEuPathDB" id="VectorBase:CPIJ009669"/>
<evidence type="ECO:0000313" key="4">
    <source>
        <dbReference type="Proteomes" id="UP000002320"/>
    </source>
</evidence>
<evidence type="ECO:0000313" key="2">
    <source>
        <dbReference type="EMBL" id="EDS33908.1"/>
    </source>
</evidence>
<evidence type="ECO:0000256" key="1">
    <source>
        <dbReference type="SAM" id="MobiDB-lite"/>
    </source>
</evidence>
<dbReference type="AlphaFoldDB" id="B0WSH8"/>